<sequence length="531" mass="60934">MTRSIRLLLSVTAGILLSLAWLGLPGWTLFFAFFPLLLLDHYFVTHKSEYRGVSFWGHTFLAFLIWNSISTWWIAHATLAGALMAIVVNSFLMSLVWWLAHAARRRFPPGLGYIALVVFWLSFEYFHFRWDIEWPWLNLGNGFANNVKMIQWYEFTGILGGTLWVLVLNVILFRIFLNLKNSASLRKVLYPFASFCVLLFVPLFWSFSMYNSYTEKENPLNVVIVQPNIDPYKEAYDMQAENRKMEKFKQLADSKINPQTDLVIGPETVFERYTNWRVDRLESNSQFNRLTDWMWRHPNAEVIFGASTIKIYPGAEDASPTSRVSRGTYYDVFNSAIFIDRRGAGHIYHKSILVSGVEKMPFRKYLGFLSDLVFDLGGTTGSLGRQDEPTNFILKDGTAVAPVICYESVFGGYLSRFIKKGAGLIVIITNDGWWRNTPGYKQHLSFARLRAIETRRSVARSANTGISSIINQRGDLLQTTGWWTEAAIEGTVNINDEITFYVKYGDYIARISLFVAGLLVLFLITKRLIPE</sequence>
<dbReference type="Proteomes" id="UP000266441">
    <property type="component" value="Unassembled WGS sequence"/>
</dbReference>
<dbReference type="NCBIfam" id="TIGR00546">
    <property type="entry name" value="lnt"/>
    <property type="match status" value="1"/>
</dbReference>
<dbReference type="Gene3D" id="3.60.110.10">
    <property type="entry name" value="Carbon-nitrogen hydrolase"/>
    <property type="match status" value="1"/>
</dbReference>
<evidence type="ECO:0000259" key="10">
    <source>
        <dbReference type="PROSITE" id="PS50263"/>
    </source>
</evidence>
<evidence type="ECO:0000256" key="4">
    <source>
        <dbReference type="ARBA" id="ARBA00022679"/>
    </source>
</evidence>
<dbReference type="InterPro" id="IPR036526">
    <property type="entry name" value="C-N_Hydrolase_sf"/>
</dbReference>
<evidence type="ECO:0000256" key="1">
    <source>
        <dbReference type="ARBA" id="ARBA00004651"/>
    </source>
</evidence>
<organism evidence="11 12">
    <name type="scientific">Mariniphaga sediminis</name>
    <dbReference type="NCBI Taxonomy" id="1628158"/>
    <lineage>
        <taxon>Bacteria</taxon>
        <taxon>Pseudomonadati</taxon>
        <taxon>Bacteroidota</taxon>
        <taxon>Bacteroidia</taxon>
        <taxon>Marinilabiliales</taxon>
        <taxon>Prolixibacteraceae</taxon>
        <taxon>Mariniphaga</taxon>
    </lineage>
</organism>
<dbReference type="Pfam" id="PF20154">
    <property type="entry name" value="LNT_N"/>
    <property type="match status" value="1"/>
</dbReference>
<comment type="pathway">
    <text evidence="9">Protein modification; lipoprotein biosynthesis (N-acyl transfer).</text>
</comment>
<keyword evidence="8 9" id="KW-0012">Acyltransferase</keyword>
<evidence type="ECO:0000256" key="6">
    <source>
        <dbReference type="ARBA" id="ARBA00022989"/>
    </source>
</evidence>
<dbReference type="Pfam" id="PF00795">
    <property type="entry name" value="CN_hydrolase"/>
    <property type="match status" value="1"/>
</dbReference>
<dbReference type="CDD" id="cd07571">
    <property type="entry name" value="ALP_N-acyl_transferase"/>
    <property type="match status" value="1"/>
</dbReference>
<evidence type="ECO:0000256" key="8">
    <source>
        <dbReference type="ARBA" id="ARBA00023315"/>
    </source>
</evidence>
<evidence type="ECO:0000256" key="9">
    <source>
        <dbReference type="HAMAP-Rule" id="MF_01148"/>
    </source>
</evidence>
<keyword evidence="12" id="KW-1185">Reference proteome</keyword>
<dbReference type="GO" id="GO:0042158">
    <property type="term" value="P:lipoprotein biosynthetic process"/>
    <property type="evidence" value="ECO:0007669"/>
    <property type="project" value="UniProtKB-UniRule"/>
</dbReference>
<keyword evidence="3 9" id="KW-1003">Cell membrane</keyword>
<dbReference type="InterPro" id="IPR003010">
    <property type="entry name" value="C-N_Hydrolase"/>
</dbReference>
<feature type="transmembrane region" description="Helical" evidence="9">
    <location>
        <begin position="27"/>
        <end position="43"/>
    </location>
</feature>
<feature type="transmembrane region" description="Helical" evidence="9">
    <location>
        <begin position="507"/>
        <end position="525"/>
    </location>
</feature>
<dbReference type="SUPFAM" id="SSF56317">
    <property type="entry name" value="Carbon-nitrogen hydrolase"/>
    <property type="match status" value="1"/>
</dbReference>
<evidence type="ECO:0000256" key="7">
    <source>
        <dbReference type="ARBA" id="ARBA00023136"/>
    </source>
</evidence>
<evidence type="ECO:0000256" key="3">
    <source>
        <dbReference type="ARBA" id="ARBA00022475"/>
    </source>
</evidence>
<keyword evidence="4 9" id="KW-0808">Transferase</keyword>
<comment type="caution">
    <text evidence="11">The sequence shown here is derived from an EMBL/GenBank/DDBJ whole genome shotgun (WGS) entry which is preliminary data.</text>
</comment>
<evidence type="ECO:0000256" key="2">
    <source>
        <dbReference type="ARBA" id="ARBA00010065"/>
    </source>
</evidence>
<gene>
    <name evidence="9 11" type="primary">lnt</name>
    <name evidence="11" type="ORF">D1164_19270</name>
</gene>
<evidence type="ECO:0000256" key="5">
    <source>
        <dbReference type="ARBA" id="ARBA00022692"/>
    </source>
</evidence>
<dbReference type="GO" id="GO:0005886">
    <property type="term" value="C:plasma membrane"/>
    <property type="evidence" value="ECO:0007669"/>
    <property type="project" value="UniProtKB-SubCell"/>
</dbReference>
<dbReference type="PROSITE" id="PS50263">
    <property type="entry name" value="CN_HYDROLASE"/>
    <property type="match status" value="1"/>
</dbReference>
<accession>A0A399CYK8</accession>
<feature type="transmembrane region" description="Helical" evidence="9">
    <location>
        <begin position="111"/>
        <end position="130"/>
    </location>
</feature>
<feature type="transmembrane region" description="Helical" evidence="9">
    <location>
        <begin position="80"/>
        <end position="99"/>
    </location>
</feature>
<dbReference type="EMBL" id="QWET01000019">
    <property type="protein sequence ID" value="RIH63572.1"/>
    <property type="molecule type" value="Genomic_DNA"/>
</dbReference>
<dbReference type="AlphaFoldDB" id="A0A399CYK8"/>
<feature type="transmembrane region" description="Helical" evidence="9">
    <location>
        <begin position="5"/>
        <end position="21"/>
    </location>
</feature>
<comment type="catalytic activity">
    <reaction evidence="9">
        <text>N-terminal S-1,2-diacyl-sn-glyceryl-L-cysteinyl-[lipoprotein] + a glycerophospholipid = N-acyl-S-1,2-diacyl-sn-glyceryl-L-cysteinyl-[lipoprotein] + a 2-acyl-sn-glycero-3-phospholipid + H(+)</text>
        <dbReference type="Rhea" id="RHEA:48228"/>
        <dbReference type="Rhea" id="RHEA-COMP:14681"/>
        <dbReference type="Rhea" id="RHEA-COMP:14684"/>
        <dbReference type="ChEBI" id="CHEBI:15378"/>
        <dbReference type="ChEBI" id="CHEBI:136912"/>
        <dbReference type="ChEBI" id="CHEBI:140656"/>
        <dbReference type="ChEBI" id="CHEBI:140657"/>
        <dbReference type="ChEBI" id="CHEBI:140660"/>
        <dbReference type="EC" id="2.3.1.269"/>
    </reaction>
</comment>
<comment type="similarity">
    <text evidence="2 9">Belongs to the CN hydrolase family. Apolipoprotein N-acyltransferase subfamily.</text>
</comment>
<reference evidence="11 12" key="1">
    <citation type="journal article" date="2015" name="Int. J. Syst. Evol. Microbiol.">
        <title>Mariniphaga sediminis sp. nov., isolated from coastal sediment.</title>
        <authorList>
            <person name="Wang F.Q."/>
            <person name="Shen Q.Y."/>
            <person name="Chen G.J."/>
            <person name="Du Z.J."/>
        </authorList>
    </citation>
    <scope>NUCLEOTIDE SEQUENCE [LARGE SCALE GENOMIC DNA]</scope>
    <source>
        <strain evidence="11 12">SY21</strain>
    </source>
</reference>
<keyword evidence="5 9" id="KW-0812">Transmembrane</keyword>
<evidence type="ECO:0000313" key="12">
    <source>
        <dbReference type="Proteomes" id="UP000266441"/>
    </source>
</evidence>
<proteinExistence type="inferred from homology"/>
<dbReference type="OrthoDB" id="9804277at2"/>
<dbReference type="GO" id="GO:0016410">
    <property type="term" value="F:N-acyltransferase activity"/>
    <property type="evidence" value="ECO:0007669"/>
    <property type="project" value="UniProtKB-UniRule"/>
</dbReference>
<keyword evidence="7 9" id="KW-0472">Membrane</keyword>
<dbReference type="InterPro" id="IPR004563">
    <property type="entry name" value="Apolipo_AcylTrfase"/>
</dbReference>
<dbReference type="RefSeq" id="WP_119351540.1">
    <property type="nucleotide sequence ID" value="NZ_QWET01000019.1"/>
</dbReference>
<name>A0A399CYK8_9BACT</name>
<comment type="function">
    <text evidence="9">Catalyzes the phospholipid dependent N-acylation of the N-terminal cysteine of apolipoprotein, the last step in lipoprotein maturation.</text>
</comment>
<feature type="transmembrane region" description="Helical" evidence="9">
    <location>
        <begin position="150"/>
        <end position="176"/>
    </location>
</feature>
<keyword evidence="6 9" id="KW-1133">Transmembrane helix</keyword>
<protein>
    <recommendedName>
        <fullName evidence="9">Apolipoprotein N-acyltransferase</fullName>
        <shortName evidence="9">ALP N-acyltransferase</shortName>
        <ecNumber evidence="9">2.3.1.269</ecNumber>
    </recommendedName>
</protein>
<dbReference type="UniPathway" id="UPA00666"/>
<comment type="subcellular location">
    <subcellularLocation>
        <location evidence="1 9">Cell membrane</location>
        <topology evidence="1 9">Multi-pass membrane protein</topology>
    </subcellularLocation>
</comment>
<dbReference type="PANTHER" id="PTHR38686">
    <property type="entry name" value="APOLIPOPROTEIN N-ACYLTRANSFERASE"/>
    <property type="match status" value="1"/>
</dbReference>
<keyword evidence="11" id="KW-0449">Lipoprotein</keyword>
<feature type="domain" description="CN hydrolase" evidence="10">
    <location>
        <begin position="220"/>
        <end position="494"/>
    </location>
</feature>
<dbReference type="PANTHER" id="PTHR38686:SF1">
    <property type="entry name" value="APOLIPOPROTEIN N-ACYLTRANSFERASE"/>
    <property type="match status" value="1"/>
</dbReference>
<dbReference type="EC" id="2.3.1.269" evidence="9"/>
<evidence type="ECO:0000313" key="11">
    <source>
        <dbReference type="EMBL" id="RIH63572.1"/>
    </source>
</evidence>
<dbReference type="HAMAP" id="MF_01148">
    <property type="entry name" value="Lnt"/>
    <property type="match status" value="1"/>
</dbReference>
<feature type="transmembrane region" description="Helical" evidence="9">
    <location>
        <begin position="55"/>
        <end position="74"/>
    </location>
</feature>
<feature type="transmembrane region" description="Helical" evidence="9">
    <location>
        <begin position="188"/>
        <end position="207"/>
    </location>
</feature>
<dbReference type="InterPro" id="IPR045378">
    <property type="entry name" value="LNT_N"/>
</dbReference>